<organism evidence="1 2">
    <name type="scientific">Lysinibacillus sphaericus</name>
    <name type="common">Bacillus sphaericus</name>
    <dbReference type="NCBI Taxonomy" id="1421"/>
    <lineage>
        <taxon>Bacteria</taxon>
        <taxon>Bacillati</taxon>
        <taxon>Bacillota</taxon>
        <taxon>Bacilli</taxon>
        <taxon>Bacillales</taxon>
        <taxon>Bacillaceae</taxon>
        <taxon>Lysinibacillus</taxon>
    </lineage>
</organism>
<comment type="caution">
    <text evidence="1">The sequence shown here is derived from an EMBL/GenBank/DDBJ whole genome shotgun (WGS) entry which is preliminary data.</text>
</comment>
<proteinExistence type="predicted"/>
<dbReference type="Gene3D" id="1.10.246.150">
    <property type="match status" value="1"/>
</dbReference>
<keyword evidence="2" id="KW-1185">Reference proteome</keyword>
<dbReference type="EMBL" id="PGLV01000001">
    <property type="protein sequence ID" value="POZ56435.1"/>
    <property type="molecule type" value="Genomic_DNA"/>
</dbReference>
<name>A0A2S5D060_LYSSH</name>
<protein>
    <submittedName>
        <fullName evidence="1">Uncharacterized protein</fullName>
    </submittedName>
</protein>
<sequence>MMWKPTSDEINGIIALNGEKATAKRIEHYTALAPVLYDVGCSWTNNIFDMSEDAHRQKQSAMKLFIAKACQFFELKIGLVSRSMGTVAYSYTDEIPATVYKPLKPYRKLRW</sequence>
<dbReference type="Proteomes" id="UP000237319">
    <property type="component" value="Unassembled WGS sequence"/>
</dbReference>
<dbReference type="RefSeq" id="WP_146051983.1">
    <property type="nucleotide sequence ID" value="NZ_PGLV01000001.1"/>
</dbReference>
<evidence type="ECO:0000313" key="2">
    <source>
        <dbReference type="Proteomes" id="UP000237319"/>
    </source>
</evidence>
<accession>A0A2S5D060</accession>
<reference evidence="1 2" key="1">
    <citation type="submission" date="2017-11" db="EMBL/GenBank/DDBJ databases">
        <title>Genome sequence of Lysinibacillus sphaericus, a lignin-degrading bacteria isolated from municipal solid waste soil.</title>
        <authorList>
            <person name="Persinoti G.F."/>
            <person name="Paixao D.A."/>
            <person name="Bugg T.D."/>
            <person name="Squina F.M."/>
        </authorList>
    </citation>
    <scope>NUCLEOTIDE SEQUENCE [LARGE SCALE GENOMIC DNA]</scope>
    <source>
        <strain evidence="1 2">A1</strain>
    </source>
</reference>
<gene>
    <name evidence="1" type="ORF">LYSIN_01218</name>
</gene>
<dbReference type="AlphaFoldDB" id="A0A2S5D060"/>
<dbReference type="InterPro" id="IPR053746">
    <property type="entry name" value="Viral_HT_Connector_Assembly"/>
</dbReference>
<evidence type="ECO:0000313" key="1">
    <source>
        <dbReference type="EMBL" id="POZ56435.1"/>
    </source>
</evidence>